<name>A0A556QL72_9BACT</name>
<organism evidence="2 3">
    <name type="scientific">Rariglobus hedericola</name>
    <dbReference type="NCBI Taxonomy" id="2597822"/>
    <lineage>
        <taxon>Bacteria</taxon>
        <taxon>Pseudomonadati</taxon>
        <taxon>Verrucomicrobiota</taxon>
        <taxon>Opitutia</taxon>
        <taxon>Opitutales</taxon>
        <taxon>Opitutaceae</taxon>
        <taxon>Rariglobus</taxon>
    </lineage>
</organism>
<proteinExistence type="predicted"/>
<dbReference type="Pfam" id="PF02698">
    <property type="entry name" value="DUF218"/>
    <property type="match status" value="1"/>
</dbReference>
<dbReference type="RefSeq" id="WP_144353791.1">
    <property type="nucleotide sequence ID" value="NZ_CBCRVV010000008.1"/>
</dbReference>
<dbReference type="EMBL" id="VMBG01000002">
    <property type="protein sequence ID" value="TSJ77388.1"/>
    <property type="molecule type" value="Genomic_DNA"/>
</dbReference>
<keyword evidence="3" id="KW-1185">Reference proteome</keyword>
<comment type="caution">
    <text evidence="2">The sequence shown here is derived from an EMBL/GenBank/DDBJ whole genome shotgun (WGS) entry which is preliminary data.</text>
</comment>
<dbReference type="GO" id="GO:0005886">
    <property type="term" value="C:plasma membrane"/>
    <property type="evidence" value="ECO:0007669"/>
    <property type="project" value="TreeGrafter"/>
</dbReference>
<dbReference type="AlphaFoldDB" id="A0A556QL72"/>
<dbReference type="InterPro" id="IPR051599">
    <property type="entry name" value="Cell_Envelope_Assoc"/>
</dbReference>
<evidence type="ECO:0000313" key="3">
    <source>
        <dbReference type="Proteomes" id="UP000315648"/>
    </source>
</evidence>
<sequence length="225" mass="25117">MISRLRLFLGASRTRRVFIGFLILGVAFVVFSNLRITRSHRDQLYTLVEETPERETALVLGANATLRSGRPNPHFVNRMDAAAALYHAGKVRRLLVSGDNSRADYDEPAMMKNALISRGVPASAIVCDYAGFRTLDSVIRARDVFGLTACTIVTQRYHNARALEIARAHGIDAIGFCATDTHFRYSVRTELREVVSRTVAVLDLYVWNKQPRFSGPREPLPPLGS</sequence>
<dbReference type="OrthoDB" id="9782395at2"/>
<feature type="domain" description="DUF218" evidence="1">
    <location>
        <begin position="57"/>
        <end position="178"/>
    </location>
</feature>
<protein>
    <recommendedName>
        <fullName evidence="1">DUF218 domain-containing protein</fullName>
    </recommendedName>
</protein>
<reference evidence="2 3" key="1">
    <citation type="submission" date="2019-07" db="EMBL/GenBank/DDBJ databases">
        <title>Description of 53C-WASEF.</title>
        <authorList>
            <person name="Pitt A."/>
            <person name="Hahn M.W."/>
        </authorList>
    </citation>
    <scope>NUCLEOTIDE SEQUENCE [LARGE SCALE GENOMIC DNA]</scope>
    <source>
        <strain evidence="2 3">53C-WASEF</strain>
    </source>
</reference>
<gene>
    <name evidence="2" type="ORF">FPL22_14965</name>
</gene>
<accession>A0A556QL72</accession>
<dbReference type="Proteomes" id="UP000315648">
    <property type="component" value="Unassembled WGS sequence"/>
</dbReference>
<dbReference type="InterPro" id="IPR003848">
    <property type="entry name" value="DUF218"/>
</dbReference>
<dbReference type="PANTHER" id="PTHR30336">
    <property type="entry name" value="INNER MEMBRANE PROTEIN, PROBABLE PERMEASE"/>
    <property type="match status" value="1"/>
</dbReference>
<evidence type="ECO:0000259" key="1">
    <source>
        <dbReference type="Pfam" id="PF02698"/>
    </source>
</evidence>
<dbReference type="CDD" id="cd06259">
    <property type="entry name" value="YdcF-like"/>
    <property type="match status" value="1"/>
</dbReference>
<evidence type="ECO:0000313" key="2">
    <source>
        <dbReference type="EMBL" id="TSJ77388.1"/>
    </source>
</evidence>
<dbReference type="PANTHER" id="PTHR30336:SF6">
    <property type="entry name" value="INTEGRAL MEMBRANE PROTEIN"/>
    <property type="match status" value="1"/>
</dbReference>